<dbReference type="Pfam" id="PF00224">
    <property type="entry name" value="PK"/>
    <property type="match status" value="2"/>
</dbReference>
<dbReference type="GO" id="GO:0030955">
    <property type="term" value="F:potassium ion binding"/>
    <property type="evidence" value="ECO:0007669"/>
    <property type="project" value="InterPro"/>
</dbReference>
<dbReference type="AlphaFoldDB" id="A0A316L4H0"/>
<evidence type="ECO:0000313" key="14">
    <source>
        <dbReference type="EMBL" id="PWL40318.1"/>
    </source>
</evidence>
<dbReference type="EC" id="2.7.1.40" evidence="3"/>
<organism evidence="14 15">
    <name type="scientific">Flagellimonas aquimarina</name>
    <dbReference type="NCBI Taxonomy" id="2201895"/>
    <lineage>
        <taxon>Bacteria</taxon>
        <taxon>Pseudomonadati</taxon>
        <taxon>Bacteroidota</taxon>
        <taxon>Flavobacteriia</taxon>
        <taxon>Flavobacteriales</taxon>
        <taxon>Flavobacteriaceae</taxon>
        <taxon>Flagellimonas</taxon>
    </lineage>
</organism>
<keyword evidence="11" id="KW-0670">Pyruvate</keyword>
<dbReference type="GO" id="GO:0005524">
    <property type="term" value="F:ATP binding"/>
    <property type="evidence" value="ECO:0007669"/>
    <property type="project" value="UniProtKB-KW"/>
</dbReference>
<dbReference type="RefSeq" id="WP_109661033.1">
    <property type="nucleotide sequence ID" value="NZ_QGEG01000001.1"/>
</dbReference>
<keyword evidence="5" id="KW-0479">Metal-binding</keyword>
<dbReference type="GO" id="GO:0016301">
    <property type="term" value="F:kinase activity"/>
    <property type="evidence" value="ECO:0007669"/>
    <property type="project" value="UniProtKB-KW"/>
</dbReference>
<evidence type="ECO:0000256" key="1">
    <source>
        <dbReference type="ARBA" id="ARBA00004997"/>
    </source>
</evidence>
<comment type="pathway">
    <text evidence="1">Carbohydrate degradation; glycolysis; pyruvate from D-glyceraldehyde 3-phosphate: step 5/5.</text>
</comment>
<dbReference type="PANTHER" id="PTHR11817">
    <property type="entry name" value="PYRUVATE KINASE"/>
    <property type="match status" value="1"/>
</dbReference>
<evidence type="ECO:0000256" key="6">
    <source>
        <dbReference type="ARBA" id="ARBA00022741"/>
    </source>
</evidence>
<reference evidence="14 15" key="1">
    <citation type="submission" date="2018-05" db="EMBL/GenBank/DDBJ databases">
        <title>Complete genome sequence of Flagellimonas aquimarina ECD12 isolated from seaweed Ecklonia cava.</title>
        <authorList>
            <person name="Choi S."/>
            <person name="Seong C."/>
        </authorList>
    </citation>
    <scope>NUCLEOTIDE SEQUENCE [LARGE SCALE GENOMIC DNA]</scope>
    <source>
        <strain evidence="14 15">ECD12</strain>
    </source>
</reference>
<feature type="coiled-coil region" evidence="12">
    <location>
        <begin position="8"/>
        <end position="35"/>
    </location>
</feature>
<evidence type="ECO:0000256" key="7">
    <source>
        <dbReference type="ARBA" id="ARBA00022777"/>
    </source>
</evidence>
<name>A0A316L4H0_9FLAO</name>
<feature type="domain" description="Pyruvate kinase barrel" evidence="13">
    <location>
        <begin position="131"/>
        <end position="212"/>
    </location>
</feature>
<sequence>MNNPSRHLSDIAQEIDQITDEIELQEKENAEMLKEVCHEYEESAKNLLHYGTFRSFDVREMQERLKHLGLTRLANAEGNILGSLLNARNVINNLSLNVSRKSNRKHLSIGQGNTLLKKHADNLFGNRKENRRVRIMVTQPTEAAYSYDMVLKMVQNGMDCARINCAHDEPEVWKGIIDNVKKAATQCGTTVRIAMDLAGPKVRTGELAFGPRVKKFKPKRTVSGAMIAPAVIWFVSSLKKNLEPNEVPISKDWLEKLILGDVLTLKDTRGKSRKLRVVEIKEGKVQLTCNKTVYIGAYAKLRPRRTGLEESMVGEIPFVEQFITLKVGDILRISKKGEGILPKLDHEGSLIEPGRISCIPGTVISIVKEKEPILFDDGKIEGIIEEVHDDFFEVKIVMAKENGSKLKAEKGINFPTLDLGISGLTNKDKVDLKFVAKHADIVNYSYINSEADVKELLKEMKRLHIKDKVSVILKIETRLAFRNLIGILLTAMSTKYIGVMIARGDLALEVGWKNMSMVQQEVLSFCSAAHIPVVWATQVLESLAKNGFPSRSEITDTASSVRAECVMLNKGPYINEAIVLLDEILYDMERLQEKKEGMSPKIEWL</sequence>
<comment type="caution">
    <text evidence="14">The sequence shown here is derived from an EMBL/GenBank/DDBJ whole genome shotgun (WGS) entry which is preliminary data.</text>
</comment>
<dbReference type="SUPFAM" id="SSF51621">
    <property type="entry name" value="Phosphoenolpyruvate/pyruvate domain"/>
    <property type="match status" value="1"/>
</dbReference>
<dbReference type="GO" id="GO:0004743">
    <property type="term" value="F:pyruvate kinase activity"/>
    <property type="evidence" value="ECO:0007669"/>
    <property type="project" value="UniProtKB-EC"/>
</dbReference>
<feature type="domain" description="Pyruvate kinase barrel" evidence="13">
    <location>
        <begin position="363"/>
        <end position="569"/>
    </location>
</feature>
<dbReference type="InterPro" id="IPR015806">
    <property type="entry name" value="Pyrv_Knase_insert_dom_sf"/>
</dbReference>
<keyword evidence="7" id="KW-0418">Kinase</keyword>
<keyword evidence="6" id="KW-0547">Nucleotide-binding</keyword>
<keyword evidence="8" id="KW-0067">ATP-binding</keyword>
<dbReference type="NCBIfam" id="NF011314">
    <property type="entry name" value="PRK14725.1"/>
    <property type="match status" value="1"/>
</dbReference>
<proteinExistence type="inferred from homology"/>
<keyword evidence="15" id="KW-1185">Reference proteome</keyword>
<dbReference type="Gene3D" id="2.40.33.10">
    <property type="entry name" value="PK beta-barrel domain-like"/>
    <property type="match status" value="2"/>
</dbReference>
<evidence type="ECO:0000256" key="8">
    <source>
        <dbReference type="ARBA" id="ARBA00022840"/>
    </source>
</evidence>
<dbReference type="OrthoDB" id="9812123at2"/>
<gene>
    <name evidence="14" type="ORF">DKG77_05715</name>
</gene>
<evidence type="ECO:0000256" key="4">
    <source>
        <dbReference type="ARBA" id="ARBA00022679"/>
    </source>
</evidence>
<dbReference type="SUPFAM" id="SSF50800">
    <property type="entry name" value="PK beta-barrel domain-like"/>
    <property type="match status" value="1"/>
</dbReference>
<keyword evidence="12" id="KW-0175">Coiled coil</keyword>
<keyword evidence="4" id="KW-0808">Transferase</keyword>
<keyword evidence="10" id="KW-0324">Glycolysis</keyword>
<dbReference type="Proteomes" id="UP000245762">
    <property type="component" value="Unassembled WGS sequence"/>
</dbReference>
<dbReference type="InterPro" id="IPR001697">
    <property type="entry name" value="Pyr_Knase"/>
</dbReference>
<accession>A0A316L4H0</accession>
<dbReference type="GO" id="GO:0000287">
    <property type="term" value="F:magnesium ion binding"/>
    <property type="evidence" value="ECO:0007669"/>
    <property type="project" value="InterPro"/>
</dbReference>
<evidence type="ECO:0000313" key="15">
    <source>
        <dbReference type="Proteomes" id="UP000245762"/>
    </source>
</evidence>
<evidence type="ECO:0000256" key="9">
    <source>
        <dbReference type="ARBA" id="ARBA00022842"/>
    </source>
</evidence>
<dbReference type="InterPro" id="IPR015793">
    <property type="entry name" value="Pyrv_Knase_brl"/>
</dbReference>
<evidence type="ECO:0000256" key="10">
    <source>
        <dbReference type="ARBA" id="ARBA00023152"/>
    </source>
</evidence>
<evidence type="ECO:0000256" key="2">
    <source>
        <dbReference type="ARBA" id="ARBA00008663"/>
    </source>
</evidence>
<dbReference type="UniPathway" id="UPA00109">
    <property type="reaction ID" value="UER00188"/>
</dbReference>
<evidence type="ECO:0000256" key="5">
    <source>
        <dbReference type="ARBA" id="ARBA00022723"/>
    </source>
</evidence>
<evidence type="ECO:0000256" key="3">
    <source>
        <dbReference type="ARBA" id="ARBA00012142"/>
    </source>
</evidence>
<dbReference type="InterPro" id="IPR015813">
    <property type="entry name" value="Pyrv/PenolPyrv_kinase-like_dom"/>
</dbReference>
<evidence type="ECO:0000259" key="13">
    <source>
        <dbReference type="Pfam" id="PF00224"/>
    </source>
</evidence>
<evidence type="ECO:0000256" key="11">
    <source>
        <dbReference type="ARBA" id="ARBA00023317"/>
    </source>
</evidence>
<evidence type="ECO:0000256" key="12">
    <source>
        <dbReference type="SAM" id="Coils"/>
    </source>
</evidence>
<keyword evidence="9" id="KW-0460">Magnesium</keyword>
<dbReference type="InterPro" id="IPR040442">
    <property type="entry name" value="Pyrv_kinase-like_dom_sf"/>
</dbReference>
<dbReference type="EMBL" id="QGEG01000001">
    <property type="protein sequence ID" value="PWL40318.1"/>
    <property type="molecule type" value="Genomic_DNA"/>
</dbReference>
<comment type="similarity">
    <text evidence="2">Belongs to the pyruvate kinase family.</text>
</comment>
<protein>
    <recommendedName>
        <fullName evidence="3">pyruvate kinase</fullName>
        <ecNumber evidence="3">2.7.1.40</ecNumber>
    </recommendedName>
</protein>
<dbReference type="Gene3D" id="3.20.20.60">
    <property type="entry name" value="Phosphoenolpyruvate-binding domains"/>
    <property type="match status" value="2"/>
</dbReference>
<dbReference type="InterPro" id="IPR011037">
    <property type="entry name" value="Pyrv_Knase-like_insert_dom_sf"/>
</dbReference>